<evidence type="ECO:0000256" key="1">
    <source>
        <dbReference type="SAM" id="Phobius"/>
    </source>
</evidence>
<keyword evidence="1" id="KW-0812">Transmembrane</keyword>
<dbReference type="Proteomes" id="UP000190962">
    <property type="component" value="Unassembled WGS sequence"/>
</dbReference>
<feature type="transmembrane region" description="Helical" evidence="1">
    <location>
        <begin position="21"/>
        <end position="39"/>
    </location>
</feature>
<comment type="caution">
    <text evidence="2">The sequence shown here is derived from an EMBL/GenBank/DDBJ whole genome shotgun (WGS) entry which is preliminary data.</text>
</comment>
<keyword evidence="1" id="KW-1133">Transmembrane helix</keyword>
<dbReference type="Proteomes" id="UP000030856">
    <property type="component" value="Unassembled WGS sequence"/>
</dbReference>
<keyword evidence="4" id="KW-1185">Reference proteome</keyword>
<feature type="transmembrane region" description="Helical" evidence="1">
    <location>
        <begin position="45"/>
        <end position="66"/>
    </location>
</feature>
<evidence type="ECO:0000313" key="5">
    <source>
        <dbReference type="Proteomes" id="UP000190962"/>
    </source>
</evidence>
<keyword evidence="1" id="KW-0472">Membrane</keyword>
<evidence type="ECO:0000313" key="3">
    <source>
        <dbReference type="EMBL" id="OOY35599.1"/>
    </source>
</evidence>
<organism evidence="2 4">
    <name type="scientific">Solemya velum gill symbiont</name>
    <dbReference type="NCBI Taxonomy" id="2340"/>
    <lineage>
        <taxon>Bacteria</taxon>
        <taxon>Pseudomonadati</taxon>
        <taxon>Pseudomonadota</taxon>
        <taxon>Gammaproteobacteria</taxon>
        <taxon>sulfur-oxidizing symbionts</taxon>
    </lineage>
</organism>
<protein>
    <submittedName>
        <fullName evidence="2">Uncharacterized protein</fullName>
    </submittedName>
</protein>
<dbReference type="RefSeq" id="WP_043116051.1">
    <property type="nucleotide sequence ID" value="NZ_JRAA01000001.1"/>
</dbReference>
<dbReference type="EMBL" id="MPNX01000004">
    <property type="protein sequence ID" value="OOY35599.1"/>
    <property type="molecule type" value="Genomic_DNA"/>
</dbReference>
<reference evidence="3 5" key="2">
    <citation type="submission" date="2016-11" db="EMBL/GenBank/DDBJ databases">
        <title>Mixed transmission modes and dynamic genome evolution in an obligate animal-bacterial symbiosis.</title>
        <authorList>
            <person name="Russell S.L."/>
            <person name="Corbett-Detig R.B."/>
            <person name="Cavanaugh C.M."/>
        </authorList>
    </citation>
    <scope>NUCLEOTIDE SEQUENCE [LARGE SCALE GENOMIC DNA]</scope>
    <source>
        <strain evidence="3">MA-KB16</strain>
    </source>
</reference>
<evidence type="ECO:0000313" key="4">
    <source>
        <dbReference type="Proteomes" id="UP000030856"/>
    </source>
</evidence>
<reference evidence="2 4" key="1">
    <citation type="journal article" date="2014" name="BMC Genomics">
        <title>The genome of the intracellular bacterium of the coastal bivalve, Solemya velum: a blueprint for thriving in and out of symbiosis.</title>
        <authorList>
            <person name="Dmytrenko O."/>
            <person name="Russell S.L."/>
            <person name="Loo W.T."/>
            <person name="Fontanez K.M."/>
            <person name="Liao L."/>
            <person name="Roeselers G."/>
            <person name="Sharma R."/>
            <person name="Stewart F.J."/>
            <person name="Newton I.L."/>
            <person name="Woyke T."/>
            <person name="Wu D."/>
            <person name="Lang J.M."/>
            <person name="Eisen J.A."/>
            <person name="Cavanaugh C.M."/>
        </authorList>
    </citation>
    <scope>NUCLEOTIDE SEQUENCE [LARGE SCALE GENOMIC DNA]</scope>
    <source>
        <strain evidence="2 4">WH</strain>
    </source>
</reference>
<dbReference type="STRING" id="2340.JV46_22020"/>
<dbReference type="AlphaFoldDB" id="A0A0B0HB58"/>
<proteinExistence type="predicted"/>
<name>A0A0B0HB58_SOVGS</name>
<evidence type="ECO:0000313" key="2">
    <source>
        <dbReference type="EMBL" id="KHF26310.1"/>
    </source>
</evidence>
<dbReference type="OrthoDB" id="9867800at2"/>
<accession>A0A0B0HB58</accession>
<dbReference type="EMBL" id="JRAA01000001">
    <property type="protein sequence ID" value="KHF26310.1"/>
    <property type="molecule type" value="Genomic_DNA"/>
</dbReference>
<gene>
    <name evidence="3" type="ORF">BOV88_05010</name>
    <name evidence="2" type="ORF">JV46_22020</name>
</gene>
<sequence length="86" mass="9665">MFCSHYRSEFARNNRTPIAVTFGWALLGLALILSFNFWLTSLIGLGLLTFNGYHLVKSAVAVACCMRQRKREKKRTGIDPGQCAIN</sequence>